<dbReference type="PROSITE" id="PS50943">
    <property type="entry name" value="HTH_CROC1"/>
    <property type="match status" value="1"/>
</dbReference>
<dbReference type="OrthoDB" id="1357763at2"/>
<dbReference type="STRING" id="271157.SAMN05444396_11416"/>
<organism evidence="3 4">
    <name type="scientific">Flavobacterium segetis</name>
    <dbReference type="NCBI Taxonomy" id="271157"/>
    <lineage>
        <taxon>Bacteria</taxon>
        <taxon>Pseudomonadati</taxon>
        <taxon>Bacteroidota</taxon>
        <taxon>Flavobacteriia</taxon>
        <taxon>Flavobacteriales</taxon>
        <taxon>Flavobacteriaceae</taxon>
        <taxon>Flavobacterium</taxon>
    </lineage>
</organism>
<dbReference type="Gene3D" id="1.10.260.40">
    <property type="entry name" value="lambda repressor-like DNA-binding domains"/>
    <property type="match status" value="1"/>
</dbReference>
<keyword evidence="1" id="KW-0238">DNA-binding</keyword>
<evidence type="ECO:0000259" key="2">
    <source>
        <dbReference type="PROSITE" id="PS50943"/>
    </source>
</evidence>
<dbReference type="EMBL" id="FQWE01000014">
    <property type="protein sequence ID" value="SHG45785.1"/>
    <property type="molecule type" value="Genomic_DNA"/>
</dbReference>
<sequence>MDIGTAIKILRKEKQLGQKQLAEMCGISVNALSQIEINATFPQKNTIKKICESLQIPVSYLLFFSISDDDIPDDKKVVFKSLNSAIKSILIE</sequence>
<dbReference type="InterPro" id="IPR001387">
    <property type="entry name" value="Cro/C1-type_HTH"/>
</dbReference>
<evidence type="ECO:0000313" key="4">
    <source>
        <dbReference type="Proteomes" id="UP000184036"/>
    </source>
</evidence>
<dbReference type="CDD" id="cd00093">
    <property type="entry name" value="HTH_XRE"/>
    <property type="match status" value="1"/>
</dbReference>
<dbReference type="Pfam" id="PF01381">
    <property type="entry name" value="HTH_3"/>
    <property type="match status" value="1"/>
</dbReference>
<proteinExistence type="predicted"/>
<protein>
    <submittedName>
        <fullName evidence="3">Helix-turn-helix domain-containing protein</fullName>
    </submittedName>
</protein>
<evidence type="ECO:0000256" key="1">
    <source>
        <dbReference type="ARBA" id="ARBA00023125"/>
    </source>
</evidence>
<dbReference type="PANTHER" id="PTHR46558">
    <property type="entry name" value="TRACRIPTIONAL REGULATORY PROTEIN-RELATED-RELATED"/>
    <property type="match status" value="1"/>
</dbReference>
<dbReference type="AlphaFoldDB" id="A0A1M5JZH0"/>
<feature type="domain" description="HTH cro/C1-type" evidence="2">
    <location>
        <begin position="7"/>
        <end position="61"/>
    </location>
</feature>
<dbReference type="InterPro" id="IPR010982">
    <property type="entry name" value="Lambda_DNA-bd_dom_sf"/>
</dbReference>
<gene>
    <name evidence="3" type="ORF">SAMN05444396_11416</name>
</gene>
<reference evidence="4" key="1">
    <citation type="submission" date="2016-11" db="EMBL/GenBank/DDBJ databases">
        <authorList>
            <person name="Varghese N."/>
            <person name="Submissions S."/>
        </authorList>
    </citation>
    <scope>NUCLEOTIDE SEQUENCE [LARGE SCALE GENOMIC DNA]</scope>
    <source>
        <strain evidence="4">DSM 19741</strain>
    </source>
</reference>
<dbReference type="SMART" id="SM00530">
    <property type="entry name" value="HTH_XRE"/>
    <property type="match status" value="1"/>
</dbReference>
<dbReference type="Proteomes" id="UP000184036">
    <property type="component" value="Unassembled WGS sequence"/>
</dbReference>
<evidence type="ECO:0000313" key="3">
    <source>
        <dbReference type="EMBL" id="SHG45785.1"/>
    </source>
</evidence>
<dbReference type="PANTHER" id="PTHR46558:SF4">
    <property type="entry name" value="DNA-BIDING PHAGE PROTEIN"/>
    <property type="match status" value="1"/>
</dbReference>
<keyword evidence="4" id="KW-1185">Reference proteome</keyword>
<dbReference type="GO" id="GO:0003677">
    <property type="term" value="F:DNA binding"/>
    <property type="evidence" value="ECO:0007669"/>
    <property type="project" value="UniProtKB-KW"/>
</dbReference>
<dbReference type="RefSeq" id="WP_072993979.1">
    <property type="nucleotide sequence ID" value="NZ_FQWE01000014.1"/>
</dbReference>
<name>A0A1M5JZH0_9FLAO</name>
<dbReference type="SUPFAM" id="SSF47413">
    <property type="entry name" value="lambda repressor-like DNA-binding domains"/>
    <property type="match status" value="1"/>
</dbReference>
<accession>A0A1M5JZH0</accession>